<evidence type="ECO:0000313" key="2">
    <source>
        <dbReference type="Proteomes" id="UP001054837"/>
    </source>
</evidence>
<organism evidence="1 2">
    <name type="scientific">Caerostris darwini</name>
    <dbReference type="NCBI Taxonomy" id="1538125"/>
    <lineage>
        <taxon>Eukaryota</taxon>
        <taxon>Metazoa</taxon>
        <taxon>Ecdysozoa</taxon>
        <taxon>Arthropoda</taxon>
        <taxon>Chelicerata</taxon>
        <taxon>Arachnida</taxon>
        <taxon>Araneae</taxon>
        <taxon>Araneomorphae</taxon>
        <taxon>Entelegynae</taxon>
        <taxon>Araneoidea</taxon>
        <taxon>Araneidae</taxon>
        <taxon>Caerostris</taxon>
    </lineage>
</organism>
<protein>
    <submittedName>
        <fullName evidence="1">Uncharacterized protein</fullName>
    </submittedName>
</protein>
<name>A0AAV4PT36_9ARAC</name>
<proteinExistence type="predicted"/>
<sequence length="80" mass="9139">MADPCQEEGHYSSPLSDSYDFLHGYPGFVMTAGDNTSDMTYGRIQGIMTNARKRYSMQRELVYNIIILNTNHHSTMNWGT</sequence>
<reference evidence="1 2" key="1">
    <citation type="submission" date="2021-06" db="EMBL/GenBank/DDBJ databases">
        <title>Caerostris darwini draft genome.</title>
        <authorList>
            <person name="Kono N."/>
            <person name="Arakawa K."/>
        </authorList>
    </citation>
    <scope>NUCLEOTIDE SEQUENCE [LARGE SCALE GENOMIC DNA]</scope>
</reference>
<dbReference type="AlphaFoldDB" id="A0AAV4PT36"/>
<dbReference type="EMBL" id="BPLQ01003353">
    <property type="protein sequence ID" value="GIX99874.1"/>
    <property type="molecule type" value="Genomic_DNA"/>
</dbReference>
<gene>
    <name evidence="1" type="ORF">CDAR_238781</name>
</gene>
<evidence type="ECO:0000313" key="1">
    <source>
        <dbReference type="EMBL" id="GIX99874.1"/>
    </source>
</evidence>
<dbReference type="Proteomes" id="UP001054837">
    <property type="component" value="Unassembled WGS sequence"/>
</dbReference>
<accession>A0AAV4PT36</accession>
<comment type="caution">
    <text evidence="1">The sequence shown here is derived from an EMBL/GenBank/DDBJ whole genome shotgun (WGS) entry which is preliminary data.</text>
</comment>
<keyword evidence="2" id="KW-1185">Reference proteome</keyword>